<gene>
    <name evidence="2" type="ORF">FSB_LOCUS3319</name>
</gene>
<name>A0A2N9E8X3_FAGSY</name>
<dbReference type="EMBL" id="OIVN01000159">
    <property type="protein sequence ID" value="SPC75437.1"/>
    <property type="molecule type" value="Genomic_DNA"/>
</dbReference>
<proteinExistence type="predicted"/>
<sequence>MGLRDPPSPPWEEDRDQRRSDLGRVALDHSPASSLLHPIILPPLYLPFCDGAARSPVAVDVLSTAGLGSLSIPSFSHLPRFGDRFGKALFEEPLYPNRMASNAMDHSI</sequence>
<evidence type="ECO:0000313" key="2">
    <source>
        <dbReference type="EMBL" id="SPC75437.1"/>
    </source>
</evidence>
<reference evidence="2" key="1">
    <citation type="submission" date="2018-02" db="EMBL/GenBank/DDBJ databases">
        <authorList>
            <person name="Cohen D.B."/>
            <person name="Kent A.D."/>
        </authorList>
    </citation>
    <scope>NUCLEOTIDE SEQUENCE</scope>
</reference>
<organism evidence="2">
    <name type="scientific">Fagus sylvatica</name>
    <name type="common">Beechnut</name>
    <dbReference type="NCBI Taxonomy" id="28930"/>
    <lineage>
        <taxon>Eukaryota</taxon>
        <taxon>Viridiplantae</taxon>
        <taxon>Streptophyta</taxon>
        <taxon>Embryophyta</taxon>
        <taxon>Tracheophyta</taxon>
        <taxon>Spermatophyta</taxon>
        <taxon>Magnoliopsida</taxon>
        <taxon>eudicotyledons</taxon>
        <taxon>Gunneridae</taxon>
        <taxon>Pentapetalae</taxon>
        <taxon>rosids</taxon>
        <taxon>fabids</taxon>
        <taxon>Fagales</taxon>
        <taxon>Fagaceae</taxon>
        <taxon>Fagus</taxon>
    </lineage>
</organism>
<accession>A0A2N9E8X3</accession>
<feature type="region of interest" description="Disordered" evidence="1">
    <location>
        <begin position="1"/>
        <end position="24"/>
    </location>
</feature>
<evidence type="ECO:0000256" key="1">
    <source>
        <dbReference type="SAM" id="MobiDB-lite"/>
    </source>
</evidence>
<dbReference type="AlphaFoldDB" id="A0A2N9E8X3"/>
<protein>
    <submittedName>
        <fullName evidence="2">Uncharacterized protein</fullName>
    </submittedName>
</protein>
<feature type="compositionally biased region" description="Pro residues" evidence="1">
    <location>
        <begin position="1"/>
        <end position="10"/>
    </location>
</feature>